<accession>A0A2V5LAX1</accession>
<dbReference type="Proteomes" id="UP000247832">
    <property type="component" value="Unassembled WGS sequence"/>
</dbReference>
<keyword evidence="3" id="KW-1185">Reference proteome</keyword>
<evidence type="ECO:0000313" key="2">
    <source>
        <dbReference type="EMBL" id="PYI67664.1"/>
    </source>
</evidence>
<proteinExistence type="predicted"/>
<protein>
    <submittedName>
        <fullName evidence="2">Uncharacterized protein</fullName>
    </submittedName>
</protein>
<evidence type="ECO:0000256" key="1">
    <source>
        <dbReference type="SAM" id="MobiDB-lite"/>
    </source>
</evidence>
<organism evidence="2 3">
    <name type="scientific">Arthrobacter livingstonensis</name>
    <dbReference type="NCBI Taxonomy" id="670078"/>
    <lineage>
        <taxon>Bacteria</taxon>
        <taxon>Bacillati</taxon>
        <taxon>Actinomycetota</taxon>
        <taxon>Actinomycetes</taxon>
        <taxon>Micrococcales</taxon>
        <taxon>Micrococcaceae</taxon>
        <taxon>Arthrobacter</taxon>
    </lineage>
</organism>
<sequence>MAHRYPAQLAGTKSPDTFPDLSDGADIMEPDGQYTTVSSPRYEAAQLALSEAWEHRPPAYSWERAVFEYAVMPAARAELHAAWLEAAEQWGIGSD</sequence>
<feature type="region of interest" description="Disordered" evidence="1">
    <location>
        <begin position="1"/>
        <end position="23"/>
    </location>
</feature>
<dbReference type="AlphaFoldDB" id="A0A2V5LAX1"/>
<evidence type="ECO:0000313" key="3">
    <source>
        <dbReference type="Proteomes" id="UP000247832"/>
    </source>
</evidence>
<dbReference type="EMBL" id="QJVD01000008">
    <property type="protein sequence ID" value="PYI67664.1"/>
    <property type="molecule type" value="Genomic_DNA"/>
</dbReference>
<reference evidence="2 3" key="1">
    <citation type="submission" date="2018-05" db="EMBL/GenBank/DDBJ databases">
        <title>Genetic diversity of glacier-inhabiting Cryobacterium bacteria in China and description of Cryobacterium mengkeensis sp. nov. and Arthrobacter glacialis sp. nov.</title>
        <authorList>
            <person name="Liu Q."/>
            <person name="Xin Y.-H."/>
        </authorList>
    </citation>
    <scope>NUCLEOTIDE SEQUENCE [LARGE SCALE GENOMIC DNA]</scope>
    <source>
        <strain evidence="2 3">LI2</strain>
    </source>
</reference>
<gene>
    <name evidence="2" type="ORF">CVV68_09525</name>
</gene>
<comment type="caution">
    <text evidence="2">The sequence shown here is derived from an EMBL/GenBank/DDBJ whole genome shotgun (WGS) entry which is preliminary data.</text>
</comment>
<name>A0A2V5LAX1_9MICC</name>